<keyword evidence="7" id="KW-0175">Coiled coil</keyword>
<sequence>MAQNFEKSLKQLEELVDKLENSEYSLEESLKAFETGVKLTRECQKALSDAEQKVQILMEQNGESIAQDFESDVD</sequence>
<dbReference type="PANTHER" id="PTHR34137:SF1">
    <property type="entry name" value="EXODEOXYRIBONUCLEASE 7 SMALL SUBUNIT"/>
    <property type="match status" value="1"/>
</dbReference>
<evidence type="ECO:0000256" key="4">
    <source>
        <dbReference type="ARBA" id="ARBA00022801"/>
    </source>
</evidence>
<keyword evidence="2 6" id="KW-0963">Cytoplasm</keyword>
<gene>
    <name evidence="6" type="primary">xseB</name>
    <name evidence="8" type="ORF">RED65_15798</name>
</gene>
<dbReference type="InterPro" id="IPR003761">
    <property type="entry name" value="Exonuc_VII_S"/>
</dbReference>
<dbReference type="GO" id="GO:0009318">
    <property type="term" value="C:exodeoxyribonuclease VII complex"/>
    <property type="evidence" value="ECO:0007669"/>
    <property type="project" value="UniProtKB-UniRule"/>
</dbReference>
<dbReference type="NCBIfam" id="NF002140">
    <property type="entry name" value="PRK00977.1-4"/>
    <property type="match status" value="1"/>
</dbReference>
<dbReference type="Pfam" id="PF02609">
    <property type="entry name" value="Exonuc_VII_S"/>
    <property type="match status" value="1"/>
</dbReference>
<comment type="subunit">
    <text evidence="6">Heterooligomer composed of large and small subunits.</text>
</comment>
<evidence type="ECO:0000256" key="3">
    <source>
        <dbReference type="ARBA" id="ARBA00022722"/>
    </source>
</evidence>
<comment type="function">
    <text evidence="6">Bidirectionally degrades single-stranded DNA into large acid-insoluble oligonucleotides, which are then degraded further into small acid-soluble oligonucleotides.</text>
</comment>
<comment type="catalytic activity">
    <reaction evidence="6">
        <text>Exonucleolytic cleavage in either 5'- to 3'- or 3'- to 5'-direction to yield nucleoside 5'-phosphates.</text>
        <dbReference type="EC" id="3.1.11.6"/>
    </reaction>
</comment>
<dbReference type="Proteomes" id="UP000004263">
    <property type="component" value="Unassembled WGS sequence"/>
</dbReference>
<evidence type="ECO:0000313" key="9">
    <source>
        <dbReference type="Proteomes" id="UP000004263"/>
    </source>
</evidence>
<accession>Q1N247</accession>
<comment type="caution">
    <text evidence="8">The sequence shown here is derived from an EMBL/GenBank/DDBJ whole genome shotgun (WGS) entry which is preliminary data.</text>
</comment>
<evidence type="ECO:0000313" key="8">
    <source>
        <dbReference type="EMBL" id="EAT12317.1"/>
    </source>
</evidence>
<evidence type="ECO:0000256" key="7">
    <source>
        <dbReference type="SAM" id="Coils"/>
    </source>
</evidence>
<dbReference type="NCBIfam" id="TIGR01280">
    <property type="entry name" value="xseB"/>
    <property type="match status" value="1"/>
</dbReference>
<organism evidence="8 9">
    <name type="scientific">Bermanella marisrubri</name>
    <dbReference type="NCBI Taxonomy" id="207949"/>
    <lineage>
        <taxon>Bacteria</taxon>
        <taxon>Pseudomonadati</taxon>
        <taxon>Pseudomonadota</taxon>
        <taxon>Gammaproteobacteria</taxon>
        <taxon>Oceanospirillales</taxon>
        <taxon>Oceanospirillaceae</taxon>
        <taxon>Bermanella</taxon>
    </lineage>
</organism>
<evidence type="ECO:0000256" key="1">
    <source>
        <dbReference type="ARBA" id="ARBA00009998"/>
    </source>
</evidence>
<evidence type="ECO:0000256" key="2">
    <source>
        <dbReference type="ARBA" id="ARBA00022490"/>
    </source>
</evidence>
<dbReference type="Gene3D" id="1.10.287.1040">
    <property type="entry name" value="Exonuclease VII, small subunit"/>
    <property type="match status" value="1"/>
</dbReference>
<keyword evidence="4 6" id="KW-0378">Hydrolase</keyword>
<comment type="similarity">
    <text evidence="1 6">Belongs to the XseB family.</text>
</comment>
<dbReference type="InterPro" id="IPR037004">
    <property type="entry name" value="Exonuc_VII_ssu_sf"/>
</dbReference>
<proteinExistence type="inferred from homology"/>
<dbReference type="STRING" id="207949.RED65_15798"/>
<dbReference type="RefSeq" id="WP_007018368.1">
    <property type="nucleotide sequence ID" value="NZ_CH724116.1"/>
</dbReference>
<dbReference type="GO" id="GO:0006308">
    <property type="term" value="P:DNA catabolic process"/>
    <property type="evidence" value="ECO:0007669"/>
    <property type="project" value="UniProtKB-UniRule"/>
</dbReference>
<dbReference type="OrthoDB" id="9801128at2"/>
<evidence type="ECO:0000256" key="6">
    <source>
        <dbReference type="HAMAP-Rule" id="MF_00337"/>
    </source>
</evidence>
<feature type="coiled-coil region" evidence="7">
    <location>
        <begin position="2"/>
        <end position="60"/>
    </location>
</feature>
<dbReference type="HAMAP" id="MF_00337">
    <property type="entry name" value="Exonuc_7_S"/>
    <property type="match status" value="1"/>
</dbReference>
<name>Q1N247_9GAMM</name>
<dbReference type="HOGENOM" id="CLU_145918_3_3_6"/>
<dbReference type="SUPFAM" id="SSF116842">
    <property type="entry name" value="XseB-like"/>
    <property type="match status" value="1"/>
</dbReference>
<protein>
    <recommendedName>
        <fullName evidence="6">Exodeoxyribonuclease 7 small subunit</fullName>
        <ecNumber evidence="6">3.1.11.6</ecNumber>
    </recommendedName>
    <alternativeName>
        <fullName evidence="6">Exodeoxyribonuclease VII small subunit</fullName>
        <shortName evidence="6">Exonuclease VII small subunit</shortName>
    </alternativeName>
</protein>
<dbReference type="GO" id="GO:0008855">
    <property type="term" value="F:exodeoxyribonuclease VII activity"/>
    <property type="evidence" value="ECO:0007669"/>
    <property type="project" value="UniProtKB-UniRule"/>
</dbReference>
<dbReference type="PANTHER" id="PTHR34137">
    <property type="entry name" value="EXODEOXYRIBONUCLEASE 7 SMALL SUBUNIT"/>
    <property type="match status" value="1"/>
</dbReference>
<reference evidence="8 9" key="1">
    <citation type="submission" date="2006-03" db="EMBL/GenBank/DDBJ databases">
        <authorList>
            <person name="Pinhassi J."/>
            <person name="Pedros-Alio C."/>
            <person name="Ferriera S."/>
            <person name="Johnson J."/>
            <person name="Kravitz S."/>
            <person name="Halpern A."/>
            <person name="Remington K."/>
            <person name="Beeson K."/>
            <person name="Tran B."/>
            <person name="Rogers Y.-H."/>
            <person name="Friedman R."/>
            <person name="Venter J.C."/>
        </authorList>
    </citation>
    <scope>NUCLEOTIDE SEQUENCE [LARGE SCALE GENOMIC DNA]</scope>
    <source>
        <strain evidence="8 9">RED65</strain>
    </source>
</reference>
<comment type="subcellular location">
    <subcellularLocation>
        <location evidence="6">Cytoplasm</location>
    </subcellularLocation>
</comment>
<dbReference type="EC" id="3.1.11.6" evidence="6"/>
<keyword evidence="3 6" id="KW-0540">Nuclease</keyword>
<dbReference type="AlphaFoldDB" id="Q1N247"/>
<keyword evidence="5 6" id="KW-0269">Exonuclease</keyword>
<dbReference type="PIRSF" id="PIRSF006488">
    <property type="entry name" value="Exonuc_VII_S"/>
    <property type="match status" value="1"/>
</dbReference>
<evidence type="ECO:0000256" key="5">
    <source>
        <dbReference type="ARBA" id="ARBA00022839"/>
    </source>
</evidence>
<keyword evidence="9" id="KW-1185">Reference proteome</keyword>
<dbReference type="GO" id="GO:0005829">
    <property type="term" value="C:cytosol"/>
    <property type="evidence" value="ECO:0007669"/>
    <property type="project" value="TreeGrafter"/>
</dbReference>
<dbReference type="EMBL" id="AAQH01000008">
    <property type="protein sequence ID" value="EAT12317.1"/>
    <property type="molecule type" value="Genomic_DNA"/>
</dbReference>